<protein>
    <submittedName>
        <fullName evidence="1">Uncharacterized protein</fullName>
    </submittedName>
</protein>
<dbReference type="EMBL" id="FOSV01000005">
    <property type="protein sequence ID" value="SFK84590.1"/>
    <property type="molecule type" value="Genomic_DNA"/>
</dbReference>
<sequence length="46" mass="4888">MSGARLLPWLGLAAALSLATMPAWRVMWVGANPSVEQLLALRCAPP</sequence>
<evidence type="ECO:0000313" key="1">
    <source>
        <dbReference type="EMBL" id="SFK84590.1"/>
    </source>
</evidence>
<dbReference type="Proteomes" id="UP000198804">
    <property type="component" value="Unassembled WGS sequence"/>
</dbReference>
<dbReference type="RefSeq" id="WP_165616420.1">
    <property type="nucleotide sequence ID" value="NZ_FOSV01000005.1"/>
</dbReference>
<name>A0A1I4CVE6_9HYPH</name>
<accession>A0A1I4CVE6</accession>
<dbReference type="AlphaFoldDB" id="A0A1I4CVE6"/>
<gene>
    <name evidence="1" type="ORF">SAMN04488125_10516</name>
</gene>
<dbReference type="STRING" id="414703.SAMN04488125_10516"/>
<keyword evidence="2" id="KW-1185">Reference proteome</keyword>
<organism evidence="1 2">
    <name type="scientific">Methylorubrum salsuginis</name>
    <dbReference type="NCBI Taxonomy" id="414703"/>
    <lineage>
        <taxon>Bacteria</taxon>
        <taxon>Pseudomonadati</taxon>
        <taxon>Pseudomonadota</taxon>
        <taxon>Alphaproteobacteria</taxon>
        <taxon>Hyphomicrobiales</taxon>
        <taxon>Methylobacteriaceae</taxon>
        <taxon>Methylorubrum</taxon>
    </lineage>
</organism>
<evidence type="ECO:0000313" key="2">
    <source>
        <dbReference type="Proteomes" id="UP000198804"/>
    </source>
</evidence>
<proteinExistence type="predicted"/>
<reference evidence="2" key="1">
    <citation type="submission" date="2016-10" db="EMBL/GenBank/DDBJ databases">
        <authorList>
            <person name="Varghese N."/>
            <person name="Submissions S."/>
        </authorList>
    </citation>
    <scope>NUCLEOTIDE SEQUENCE [LARGE SCALE GENOMIC DNA]</scope>
    <source>
        <strain evidence="2">CGMCC 1.6474</strain>
    </source>
</reference>